<dbReference type="EMBL" id="JAKKPZ010000007">
    <property type="protein sequence ID" value="KAI1719076.1"/>
    <property type="molecule type" value="Genomic_DNA"/>
</dbReference>
<feature type="transmembrane region" description="Helical" evidence="5">
    <location>
        <begin position="104"/>
        <end position="129"/>
    </location>
</feature>
<evidence type="ECO:0000256" key="1">
    <source>
        <dbReference type="ARBA" id="ARBA00004370"/>
    </source>
</evidence>
<dbReference type="SUPFAM" id="SSF81321">
    <property type="entry name" value="Family A G protein-coupled receptor-like"/>
    <property type="match status" value="1"/>
</dbReference>
<feature type="transmembrane region" description="Helical" evidence="5">
    <location>
        <begin position="253"/>
        <end position="272"/>
    </location>
</feature>
<feature type="transmembrane region" description="Helical" evidence="5">
    <location>
        <begin position="292"/>
        <end position="311"/>
    </location>
</feature>
<organism evidence="7 8">
    <name type="scientific">Ditylenchus destructor</name>
    <dbReference type="NCBI Taxonomy" id="166010"/>
    <lineage>
        <taxon>Eukaryota</taxon>
        <taxon>Metazoa</taxon>
        <taxon>Ecdysozoa</taxon>
        <taxon>Nematoda</taxon>
        <taxon>Chromadorea</taxon>
        <taxon>Rhabditida</taxon>
        <taxon>Tylenchina</taxon>
        <taxon>Tylenchomorpha</taxon>
        <taxon>Sphaerularioidea</taxon>
        <taxon>Anguinidae</taxon>
        <taxon>Anguininae</taxon>
        <taxon>Ditylenchus</taxon>
    </lineage>
</organism>
<keyword evidence="8" id="KW-1185">Reference proteome</keyword>
<evidence type="ECO:0000313" key="8">
    <source>
        <dbReference type="Proteomes" id="UP001201812"/>
    </source>
</evidence>
<evidence type="ECO:0000256" key="4">
    <source>
        <dbReference type="ARBA" id="ARBA00023136"/>
    </source>
</evidence>
<feature type="transmembrane region" description="Helical" evidence="5">
    <location>
        <begin position="149"/>
        <end position="177"/>
    </location>
</feature>
<protein>
    <submittedName>
        <fullName evidence="7">Serpentine type 7TM GPCR chemoreceptor srx domain-containing protein</fullName>
    </submittedName>
</protein>
<evidence type="ECO:0000256" key="3">
    <source>
        <dbReference type="ARBA" id="ARBA00022989"/>
    </source>
</evidence>
<dbReference type="PANTHER" id="PTHR22718:SF25">
    <property type="entry name" value="G-PROTEIN COUPLED RECEPTORS FAMILY 1 PROFILE DOMAIN-CONTAINING PROTEIN"/>
    <property type="match status" value="1"/>
</dbReference>
<dbReference type="InterPro" id="IPR019430">
    <property type="entry name" value="7TM_GPCR_serpentine_rcpt_Srx"/>
</dbReference>
<keyword evidence="3 5" id="KW-1133">Transmembrane helix</keyword>
<feature type="transmembrane region" description="Helical" evidence="5">
    <location>
        <begin position="197"/>
        <end position="220"/>
    </location>
</feature>
<proteinExistence type="predicted"/>
<evidence type="ECO:0000256" key="5">
    <source>
        <dbReference type="SAM" id="Phobius"/>
    </source>
</evidence>
<dbReference type="Proteomes" id="UP001201812">
    <property type="component" value="Unassembled WGS sequence"/>
</dbReference>
<dbReference type="PANTHER" id="PTHR22718">
    <property type="entry name" value="SERPENTINE RECEPTOR, CLASS X"/>
    <property type="match status" value="1"/>
</dbReference>
<dbReference type="PROSITE" id="PS50262">
    <property type="entry name" value="G_PROTEIN_RECEP_F1_2"/>
    <property type="match status" value="1"/>
</dbReference>
<dbReference type="Gene3D" id="1.20.1070.10">
    <property type="entry name" value="Rhodopsin 7-helix transmembrane proteins"/>
    <property type="match status" value="1"/>
</dbReference>
<feature type="transmembrane region" description="Helical" evidence="5">
    <location>
        <begin position="65"/>
        <end position="92"/>
    </location>
</feature>
<dbReference type="Pfam" id="PF10328">
    <property type="entry name" value="7TM_GPCR_Srx"/>
    <property type="match status" value="1"/>
</dbReference>
<comment type="subcellular location">
    <subcellularLocation>
        <location evidence="1">Membrane</location>
    </subcellularLocation>
</comment>
<gene>
    <name evidence="7" type="ORF">DdX_06200</name>
</gene>
<dbReference type="GO" id="GO:0016020">
    <property type="term" value="C:membrane"/>
    <property type="evidence" value="ECO:0007669"/>
    <property type="project" value="UniProtKB-SubCell"/>
</dbReference>
<feature type="domain" description="G-protein coupled receptors family 1 profile" evidence="6">
    <location>
        <begin position="47"/>
        <end position="308"/>
    </location>
</feature>
<reference evidence="7" key="1">
    <citation type="submission" date="2022-01" db="EMBL/GenBank/DDBJ databases">
        <title>Genome Sequence Resource for Two Populations of Ditylenchus destructor, the Migratory Endoparasitic Phytonematode.</title>
        <authorList>
            <person name="Zhang H."/>
            <person name="Lin R."/>
            <person name="Xie B."/>
        </authorList>
    </citation>
    <scope>NUCLEOTIDE SEQUENCE</scope>
    <source>
        <strain evidence="7">BazhouSP</strain>
    </source>
</reference>
<name>A0AAD4N8T1_9BILA</name>
<dbReference type="CDD" id="cd00637">
    <property type="entry name" value="7tm_classA_rhodopsin-like"/>
    <property type="match status" value="1"/>
</dbReference>
<evidence type="ECO:0000256" key="2">
    <source>
        <dbReference type="ARBA" id="ARBA00022692"/>
    </source>
</evidence>
<accession>A0AAD4N8T1</accession>
<keyword evidence="4 5" id="KW-0472">Membrane</keyword>
<keyword evidence="2 5" id="KW-0812">Transmembrane</keyword>
<feature type="transmembrane region" description="Helical" evidence="5">
    <location>
        <begin position="37"/>
        <end position="58"/>
    </location>
</feature>
<dbReference type="InterPro" id="IPR017452">
    <property type="entry name" value="GPCR_Rhodpsn_7TM"/>
</dbReference>
<sequence length="362" mass="41714">MGDPCMNSTSIASASPDEVPEVLIVSSAFRAFGASTYMFLALTSIFMNLILIFVFIQAHQKFKRLAFFTIAWQMVVCDLMCQTIQLIIAVPITYTGRQVYGETLWLYGFGFFDTVAYNATLYFSFLMTLNRITVFFASKINYYLFSKPWIYFTIGFMWIFVFAFVAGINLIGCFYYYHDCIPCISAFGQALRRFSSIMSTYLPVVMLIAYTAIFIAIRCFTPDLPTEHGRTTMHAYERAAEVRYERIRRKREIGFVIQSFLICGFLEVQNLSFNAVPYLHIEGEWSIMLNFLENWISILLNSISPVILFTFNEEIRKQVRDLFRQGSQLFRDKSTTVATSMISPGNAAVLFNYRPPPPPYNI</sequence>
<comment type="caution">
    <text evidence="7">The sequence shown here is derived from an EMBL/GenBank/DDBJ whole genome shotgun (WGS) entry which is preliminary data.</text>
</comment>
<evidence type="ECO:0000259" key="6">
    <source>
        <dbReference type="PROSITE" id="PS50262"/>
    </source>
</evidence>
<dbReference type="AlphaFoldDB" id="A0AAD4N8T1"/>
<evidence type="ECO:0000313" key="7">
    <source>
        <dbReference type="EMBL" id="KAI1719076.1"/>
    </source>
</evidence>